<feature type="transmembrane region" description="Helical" evidence="1">
    <location>
        <begin position="424"/>
        <end position="444"/>
    </location>
</feature>
<gene>
    <name evidence="4" type="primary">101899817</name>
    <name evidence="6" type="synonym">LOC101899817</name>
</gene>
<feature type="signal peptide" evidence="2">
    <location>
        <begin position="1"/>
        <end position="28"/>
    </location>
</feature>
<evidence type="ECO:0000313" key="4">
    <source>
        <dbReference type="EnsemblMetazoa" id="MDOA009671-PA"/>
    </source>
</evidence>
<dbReference type="Proteomes" id="UP001652621">
    <property type="component" value="Unplaced"/>
</dbReference>
<dbReference type="VEuPathDB" id="VectorBase:MDOA009671"/>
<feature type="domain" description="DUF753" evidence="3">
    <location>
        <begin position="175"/>
        <end position="246"/>
    </location>
</feature>
<dbReference type="AlphaFoldDB" id="A0A1I8MYC7"/>
<dbReference type="InterPro" id="IPR008472">
    <property type="entry name" value="DUF753"/>
</dbReference>
<dbReference type="VEuPathDB" id="VectorBase:MDOMA2_020579"/>
<dbReference type="KEGG" id="mde:101899817"/>
<keyword evidence="1" id="KW-0472">Membrane</keyword>
<reference evidence="4" key="1">
    <citation type="submission" date="2020-05" db="UniProtKB">
        <authorList>
            <consortium name="EnsemblMetazoa"/>
        </authorList>
    </citation>
    <scope>IDENTIFICATION</scope>
    <source>
        <strain evidence="4">Aabys</strain>
    </source>
</reference>
<feature type="domain" description="DUF753" evidence="3">
    <location>
        <begin position="340"/>
        <end position="417"/>
    </location>
</feature>
<proteinExistence type="predicted"/>
<evidence type="ECO:0000256" key="1">
    <source>
        <dbReference type="SAM" id="Phobius"/>
    </source>
</evidence>
<dbReference type="RefSeq" id="XP_005187592.1">
    <property type="nucleotide sequence ID" value="XM_005187535.3"/>
</dbReference>
<dbReference type="PANTHER" id="PTHR21721">
    <property type="entry name" value="GH09876P-RELATED"/>
    <property type="match status" value="1"/>
</dbReference>
<dbReference type="eggNOG" id="ENOG502T86R">
    <property type="taxonomic scope" value="Eukaryota"/>
</dbReference>
<keyword evidence="2" id="KW-0732">Signal</keyword>
<keyword evidence="1" id="KW-0812">Transmembrane</keyword>
<dbReference type="OrthoDB" id="7979834at2759"/>
<evidence type="ECO:0000313" key="5">
    <source>
        <dbReference type="Proteomes" id="UP001652621"/>
    </source>
</evidence>
<dbReference type="EnsemblMetazoa" id="MDOA009671-RA">
    <property type="protein sequence ID" value="MDOA009671-PA"/>
    <property type="gene ID" value="MDOA009671"/>
</dbReference>
<evidence type="ECO:0000256" key="2">
    <source>
        <dbReference type="SAM" id="SignalP"/>
    </source>
</evidence>
<keyword evidence="1" id="KW-1133">Transmembrane helix</keyword>
<dbReference type="Pfam" id="PF05444">
    <property type="entry name" value="DUF753"/>
    <property type="match status" value="3"/>
</dbReference>
<reference evidence="6" key="2">
    <citation type="submission" date="2025-04" db="UniProtKB">
        <authorList>
            <consortium name="RefSeq"/>
        </authorList>
    </citation>
    <scope>IDENTIFICATION</scope>
    <source>
        <strain evidence="6">Aabys</strain>
    </source>
</reference>
<feature type="chain" id="PRO_5044561003" evidence="2">
    <location>
        <begin position="29"/>
        <end position="446"/>
    </location>
</feature>
<dbReference type="GeneID" id="101899817"/>
<evidence type="ECO:0000259" key="3">
    <source>
        <dbReference type="Pfam" id="PF05444"/>
    </source>
</evidence>
<keyword evidence="5" id="KW-1185">Reference proteome</keyword>
<evidence type="ECO:0000313" key="6">
    <source>
        <dbReference type="RefSeq" id="XP_005187592.1"/>
    </source>
</evidence>
<accession>A0A1I8MYC7</accession>
<name>A0A1I8MYC7_MUSDO</name>
<protein>
    <submittedName>
        <fullName evidence="6">Protein psiQ</fullName>
    </submittedName>
</protein>
<sequence>MYLPKGIATYGCLGILLVFASLTPRVGAIKCLKCSSNDDQNCLDYTKIVAADCAEGVEMCFTSNDGGVITRGCLQKDQPCEASTCKSCTGDSCNNHNICKKCSTDDADCSQTDGSLVKYNEICESSTTQCFVQVKDKKVERRCATADDSCNNDTTCKKTDGSISNAGYFPTKRIHCYQCAQTDCSDVSVSAVPKKPCRNYVDNDECYMTAESATAVTRGCKSDDNAKCGTGGGEQGCVTCQTDNCNNSTYERQQKLKCIQCQGTDCYKEQAAAEAKDCEKKILYSDKEACFTLVADGDIQRSCLHNDAATKEKCEKAGDACKVCSNEDGCNRSAESSNFQCIVCRSDENKDCWNDASKVSGKKCRTGESSPEEGCFHGIWNGVAIRGCYIDADAQTQAICSDAKNKQCTLCHTANCNTGKSSNGAQAVGIFVGLIIAMLSVIWYTN</sequence>
<feature type="domain" description="DUF753" evidence="3">
    <location>
        <begin position="30"/>
        <end position="94"/>
    </location>
</feature>
<organism evidence="4">
    <name type="scientific">Musca domestica</name>
    <name type="common">House fly</name>
    <dbReference type="NCBI Taxonomy" id="7370"/>
    <lineage>
        <taxon>Eukaryota</taxon>
        <taxon>Metazoa</taxon>
        <taxon>Ecdysozoa</taxon>
        <taxon>Arthropoda</taxon>
        <taxon>Hexapoda</taxon>
        <taxon>Insecta</taxon>
        <taxon>Pterygota</taxon>
        <taxon>Neoptera</taxon>
        <taxon>Endopterygota</taxon>
        <taxon>Diptera</taxon>
        <taxon>Brachycera</taxon>
        <taxon>Muscomorpha</taxon>
        <taxon>Muscoidea</taxon>
        <taxon>Muscidae</taxon>
        <taxon>Musca</taxon>
    </lineage>
</organism>